<keyword evidence="4" id="KW-1185">Reference proteome</keyword>
<reference evidence="3 4" key="1">
    <citation type="submission" date="2019-07" db="EMBL/GenBank/DDBJ databases">
        <title>Whole genome shotgun sequence of Lactobacillus aviarius subsp. aviarius NBRC 102162.</title>
        <authorList>
            <person name="Hosoyama A."/>
            <person name="Uohara A."/>
            <person name="Ohji S."/>
            <person name="Ichikawa N."/>
        </authorList>
    </citation>
    <scope>NUCLEOTIDE SEQUENCE [LARGE SCALE GENOMIC DNA]</scope>
    <source>
        <strain evidence="3 4">NBRC 102162</strain>
    </source>
</reference>
<dbReference type="Gene3D" id="3.40.50.1820">
    <property type="entry name" value="alpha/beta hydrolase"/>
    <property type="match status" value="1"/>
</dbReference>
<organism evidence="3 4">
    <name type="scientific">Ligilactobacillus aviarius</name>
    <dbReference type="NCBI Taxonomy" id="1606"/>
    <lineage>
        <taxon>Bacteria</taxon>
        <taxon>Bacillati</taxon>
        <taxon>Bacillota</taxon>
        <taxon>Bacilli</taxon>
        <taxon>Lactobacillales</taxon>
        <taxon>Lactobacillaceae</taxon>
        <taxon>Ligilactobacillus</taxon>
    </lineage>
</organism>
<dbReference type="GO" id="GO:0016787">
    <property type="term" value="F:hydrolase activity"/>
    <property type="evidence" value="ECO:0007669"/>
    <property type="project" value="UniProtKB-KW"/>
</dbReference>
<dbReference type="Pfam" id="PF20434">
    <property type="entry name" value="BD-FAE"/>
    <property type="match status" value="1"/>
</dbReference>
<gene>
    <name evidence="3" type="primary">lipA</name>
    <name evidence="3" type="ORF">LAV01_12900</name>
</gene>
<feature type="domain" description="BD-FAE-like" evidence="2">
    <location>
        <begin position="52"/>
        <end position="151"/>
    </location>
</feature>
<dbReference type="Proteomes" id="UP000321722">
    <property type="component" value="Unassembled WGS sequence"/>
</dbReference>
<dbReference type="InterPro" id="IPR029058">
    <property type="entry name" value="AB_hydrolase_fold"/>
</dbReference>
<evidence type="ECO:0000313" key="4">
    <source>
        <dbReference type="Proteomes" id="UP000321722"/>
    </source>
</evidence>
<name>A0A510WTF6_9LACO</name>
<dbReference type="EMBL" id="BJUI01000023">
    <property type="protein sequence ID" value="GEK42458.1"/>
    <property type="molecule type" value="Genomic_DNA"/>
</dbReference>
<comment type="caution">
    <text evidence="3">The sequence shown here is derived from an EMBL/GenBank/DDBJ whole genome shotgun (WGS) entry which is preliminary data.</text>
</comment>
<dbReference type="RefSeq" id="WP_057827254.1">
    <property type="nucleotide sequence ID" value="NZ_BAAACL010000012.1"/>
</dbReference>
<dbReference type="InterPro" id="IPR050300">
    <property type="entry name" value="GDXG_lipolytic_enzyme"/>
</dbReference>
<evidence type="ECO:0000259" key="2">
    <source>
        <dbReference type="Pfam" id="PF20434"/>
    </source>
</evidence>
<dbReference type="GeneID" id="29934111"/>
<protein>
    <submittedName>
        <fullName evidence="3">Lipase</fullName>
    </submittedName>
</protein>
<proteinExistence type="predicted"/>
<dbReference type="SUPFAM" id="SSF53474">
    <property type="entry name" value="alpha/beta-Hydrolases"/>
    <property type="match status" value="1"/>
</dbReference>
<sequence length="297" mass="34296">MVPQSVKEAVFNMRKDCKISDGQRDKGLPTSIPEVERINDLQYGDDPLWNLLDIYLPKKRSEKVPTIIHIHGSGWCYGTKETYQFYGMNLAKNGFGFVNFNYPLAPDVQFPQELDNVNKVFHWVAEHGNEYDLDLNNVFISGDSAGGQMAEQYLTILFNDEYRQLFGYKKPHLTVRAATLNCAACFLKIPGIIQGAIKAYFPPEVVAKNHERLNTEKYMTKKLPPIFLMTANHDMTFPHDSMIRLDGYLMAKGITHELHIYGDQDHPRGHVFHIDQRDPIATKCNRDEMNFYRKYIK</sequence>
<dbReference type="InterPro" id="IPR049492">
    <property type="entry name" value="BD-FAE-like_dom"/>
</dbReference>
<keyword evidence="1" id="KW-0378">Hydrolase</keyword>
<accession>A0A510WTF6</accession>
<evidence type="ECO:0000256" key="1">
    <source>
        <dbReference type="ARBA" id="ARBA00022801"/>
    </source>
</evidence>
<dbReference type="PANTHER" id="PTHR48081">
    <property type="entry name" value="AB HYDROLASE SUPERFAMILY PROTEIN C4A8.06C"/>
    <property type="match status" value="1"/>
</dbReference>
<evidence type="ECO:0000313" key="3">
    <source>
        <dbReference type="EMBL" id="GEK42458.1"/>
    </source>
</evidence>
<dbReference type="AlphaFoldDB" id="A0A510WTF6"/>